<organism evidence="1 2">
    <name type="scientific">Chryseobacterium nematophagum</name>
    <dbReference type="NCBI Taxonomy" id="2305228"/>
    <lineage>
        <taxon>Bacteria</taxon>
        <taxon>Pseudomonadati</taxon>
        <taxon>Bacteroidota</taxon>
        <taxon>Flavobacteriia</taxon>
        <taxon>Flavobacteriales</taxon>
        <taxon>Weeksellaceae</taxon>
        <taxon>Chryseobacterium group</taxon>
        <taxon>Chryseobacterium</taxon>
    </lineage>
</organism>
<dbReference type="SUPFAM" id="SSF54427">
    <property type="entry name" value="NTF2-like"/>
    <property type="match status" value="1"/>
</dbReference>
<dbReference type="EMBL" id="QWIV01000005">
    <property type="protein sequence ID" value="RMZ60790.1"/>
    <property type="molecule type" value="Genomic_DNA"/>
</dbReference>
<reference evidence="1 2" key="1">
    <citation type="submission" date="2018-08" db="EMBL/GenBank/DDBJ databases">
        <title>Chryseobacterium nematophagum: a novel matrix digesting pathogen of nematodes.</title>
        <authorList>
            <person name="Page A."/>
            <person name="Roberts M."/>
            <person name="Felix M.-A."/>
            <person name="Weir W."/>
        </authorList>
    </citation>
    <scope>NUCLEOTIDE SEQUENCE [LARGE SCALE GENOMIC DNA]</scope>
    <source>
        <strain evidence="1 2">JUb275</strain>
    </source>
</reference>
<proteinExistence type="predicted"/>
<comment type="caution">
    <text evidence="1">The sequence shown here is derived from an EMBL/GenBank/DDBJ whole genome shotgun (WGS) entry which is preliminary data.</text>
</comment>
<sequence length="133" mass="15772">MVCNGQKKKTLCDQSELIERIHLLDSYMQNNDAKIVDLLCAEVSFGHSNGWVQRLNNFKEDFTSQKIRYNKIIQTEISECKEYKKVVSIRRKVKVSGTYKNQDFEMVLALLEIWRKEKSVWKLWSRQSIKINP</sequence>
<dbReference type="Gene3D" id="3.10.450.50">
    <property type="match status" value="1"/>
</dbReference>
<evidence type="ECO:0000313" key="2">
    <source>
        <dbReference type="Proteomes" id="UP000267524"/>
    </source>
</evidence>
<dbReference type="Proteomes" id="UP000267524">
    <property type="component" value="Unassembled WGS sequence"/>
</dbReference>
<accession>A0A3M7LFF8</accession>
<dbReference type="InterPro" id="IPR032710">
    <property type="entry name" value="NTF2-like_dom_sf"/>
</dbReference>
<dbReference type="AlphaFoldDB" id="A0A3M7LFF8"/>
<gene>
    <name evidence="1" type="ORF">D1632_02090</name>
</gene>
<evidence type="ECO:0008006" key="3">
    <source>
        <dbReference type="Google" id="ProtNLM"/>
    </source>
</evidence>
<evidence type="ECO:0000313" key="1">
    <source>
        <dbReference type="EMBL" id="RMZ60790.1"/>
    </source>
</evidence>
<name>A0A3M7LFF8_9FLAO</name>
<protein>
    <recommendedName>
        <fullName evidence="3">Nuclear transport factor 2 family protein</fullName>
    </recommendedName>
</protein>
<keyword evidence="2" id="KW-1185">Reference proteome</keyword>